<dbReference type="EMBL" id="BPRB01000050">
    <property type="protein sequence ID" value="GJE58797.1"/>
    <property type="molecule type" value="Genomic_DNA"/>
</dbReference>
<reference evidence="6" key="1">
    <citation type="journal article" date="2021" name="Front. Microbiol.">
        <title>Comprehensive Comparative Genomics and Phenotyping of Methylobacterium Species.</title>
        <authorList>
            <person name="Alessa O."/>
            <person name="Ogura Y."/>
            <person name="Fujitani Y."/>
            <person name="Takami H."/>
            <person name="Hayashi T."/>
            <person name="Sahin N."/>
            <person name="Tani A."/>
        </authorList>
    </citation>
    <scope>NUCLEOTIDE SEQUENCE</scope>
    <source>
        <strain evidence="6">DSM 23632</strain>
    </source>
</reference>
<dbReference type="Proteomes" id="UP001055057">
    <property type="component" value="Unassembled WGS sequence"/>
</dbReference>
<feature type="domain" description="TonB-dependent receptor plug" evidence="5">
    <location>
        <begin position="54"/>
        <end position="89"/>
    </location>
</feature>
<dbReference type="InterPro" id="IPR012910">
    <property type="entry name" value="Plug_dom"/>
</dbReference>
<keyword evidence="1" id="KW-0410">Iron transport</keyword>
<evidence type="ECO:0000256" key="1">
    <source>
        <dbReference type="ARBA" id="ARBA00022496"/>
    </source>
</evidence>
<comment type="caution">
    <text evidence="6">The sequence shown here is derived from an EMBL/GenBank/DDBJ whole genome shotgun (WGS) entry which is preliminary data.</text>
</comment>
<keyword evidence="4" id="KW-0813">Transport</keyword>
<dbReference type="Gene3D" id="2.170.130.10">
    <property type="entry name" value="TonB-dependent receptor, plug domain"/>
    <property type="match status" value="1"/>
</dbReference>
<reference evidence="6" key="2">
    <citation type="submission" date="2021-08" db="EMBL/GenBank/DDBJ databases">
        <authorList>
            <person name="Tani A."/>
            <person name="Ola A."/>
            <person name="Ogura Y."/>
            <person name="Katsura K."/>
            <person name="Hayashi T."/>
        </authorList>
    </citation>
    <scope>NUCLEOTIDE SEQUENCE</scope>
    <source>
        <strain evidence="6">DSM 23632</strain>
    </source>
</reference>
<dbReference type="InterPro" id="IPR039426">
    <property type="entry name" value="TonB-dep_rcpt-like"/>
</dbReference>
<protein>
    <recommendedName>
        <fullName evidence="5">TonB-dependent receptor plug domain-containing protein</fullName>
    </recommendedName>
</protein>
<evidence type="ECO:0000313" key="7">
    <source>
        <dbReference type="Proteomes" id="UP001055057"/>
    </source>
</evidence>
<accession>A0ABQ4TVT2</accession>
<dbReference type="PANTHER" id="PTHR32552:SF68">
    <property type="entry name" value="FERRICHROME OUTER MEMBRANE TRANSPORTER_PHAGE RECEPTOR"/>
    <property type="match status" value="1"/>
</dbReference>
<gene>
    <name evidence="6" type="ORF">MPOCJGCO_0881</name>
</gene>
<evidence type="ECO:0000256" key="2">
    <source>
        <dbReference type="ARBA" id="ARBA00022729"/>
    </source>
</evidence>
<dbReference type="Pfam" id="PF07715">
    <property type="entry name" value="Plug"/>
    <property type="match status" value="1"/>
</dbReference>
<evidence type="ECO:0000259" key="5">
    <source>
        <dbReference type="Pfam" id="PF07715"/>
    </source>
</evidence>
<dbReference type="InterPro" id="IPR037066">
    <property type="entry name" value="Plug_dom_sf"/>
</dbReference>
<organism evidence="6 7">
    <name type="scientific">Methylobacterium trifolii</name>
    <dbReference type="NCBI Taxonomy" id="1003092"/>
    <lineage>
        <taxon>Bacteria</taxon>
        <taxon>Pseudomonadati</taxon>
        <taxon>Pseudomonadota</taxon>
        <taxon>Alphaproteobacteria</taxon>
        <taxon>Hyphomicrobiales</taxon>
        <taxon>Methylobacteriaceae</taxon>
        <taxon>Methylobacterium</taxon>
    </lineage>
</organism>
<keyword evidence="7" id="KW-1185">Reference proteome</keyword>
<sequence>MQPRIPAGPTRPQLTPDELKVVGQGGPAVARATGPVRGYYATRSASGSKTDTPILETPQPISVVLARQIRDKGEQNFTDTLAYMPGVNSNP</sequence>
<dbReference type="PANTHER" id="PTHR32552">
    <property type="entry name" value="FERRICHROME IRON RECEPTOR-RELATED"/>
    <property type="match status" value="1"/>
</dbReference>
<evidence type="ECO:0000256" key="4">
    <source>
        <dbReference type="ARBA" id="ARBA00023065"/>
    </source>
</evidence>
<evidence type="ECO:0000256" key="3">
    <source>
        <dbReference type="ARBA" id="ARBA00023004"/>
    </source>
</evidence>
<name>A0ABQ4TVT2_9HYPH</name>
<keyword evidence="3" id="KW-0408">Iron</keyword>
<evidence type="ECO:0000313" key="6">
    <source>
        <dbReference type="EMBL" id="GJE58797.1"/>
    </source>
</evidence>
<keyword evidence="4" id="KW-0406">Ion transport</keyword>
<keyword evidence="2" id="KW-0732">Signal</keyword>
<proteinExistence type="predicted"/>
<dbReference type="SUPFAM" id="SSF56935">
    <property type="entry name" value="Porins"/>
    <property type="match status" value="1"/>
</dbReference>